<proteinExistence type="predicted"/>
<sequence length="112" mass="13269">MTSSVTSSRRKNQQRFALALKIQQEDFALLFQQTKLQWIQSQRKDSQTQCFEHPVARRFRRSFWTTRRKQQQHPVESLYESAVATQPVASFAYSVDLVPRRKESKKQLAHQS</sequence>
<evidence type="ECO:0000313" key="2">
    <source>
        <dbReference type="Proteomes" id="UP000250235"/>
    </source>
</evidence>
<organism evidence="1 2">
    <name type="scientific">Dorcoceras hygrometricum</name>
    <dbReference type="NCBI Taxonomy" id="472368"/>
    <lineage>
        <taxon>Eukaryota</taxon>
        <taxon>Viridiplantae</taxon>
        <taxon>Streptophyta</taxon>
        <taxon>Embryophyta</taxon>
        <taxon>Tracheophyta</taxon>
        <taxon>Spermatophyta</taxon>
        <taxon>Magnoliopsida</taxon>
        <taxon>eudicotyledons</taxon>
        <taxon>Gunneridae</taxon>
        <taxon>Pentapetalae</taxon>
        <taxon>asterids</taxon>
        <taxon>lamiids</taxon>
        <taxon>Lamiales</taxon>
        <taxon>Gesneriaceae</taxon>
        <taxon>Didymocarpoideae</taxon>
        <taxon>Trichosporeae</taxon>
        <taxon>Loxocarpinae</taxon>
        <taxon>Dorcoceras</taxon>
    </lineage>
</organism>
<name>A0A2Z7CLF2_9LAMI</name>
<evidence type="ECO:0000313" key="1">
    <source>
        <dbReference type="EMBL" id="KZV45414.1"/>
    </source>
</evidence>
<dbReference type="AlphaFoldDB" id="A0A2Z7CLF2"/>
<dbReference type="Proteomes" id="UP000250235">
    <property type="component" value="Unassembled WGS sequence"/>
</dbReference>
<keyword evidence="2" id="KW-1185">Reference proteome</keyword>
<protein>
    <submittedName>
        <fullName evidence="1">Uncharacterized protein</fullName>
    </submittedName>
</protein>
<reference evidence="1 2" key="1">
    <citation type="journal article" date="2015" name="Proc. Natl. Acad. Sci. U.S.A.">
        <title>The resurrection genome of Boea hygrometrica: A blueprint for survival of dehydration.</title>
        <authorList>
            <person name="Xiao L."/>
            <person name="Yang G."/>
            <person name="Zhang L."/>
            <person name="Yang X."/>
            <person name="Zhao S."/>
            <person name="Ji Z."/>
            <person name="Zhou Q."/>
            <person name="Hu M."/>
            <person name="Wang Y."/>
            <person name="Chen M."/>
            <person name="Xu Y."/>
            <person name="Jin H."/>
            <person name="Xiao X."/>
            <person name="Hu G."/>
            <person name="Bao F."/>
            <person name="Hu Y."/>
            <person name="Wan P."/>
            <person name="Li L."/>
            <person name="Deng X."/>
            <person name="Kuang T."/>
            <person name="Xiang C."/>
            <person name="Zhu J.K."/>
            <person name="Oliver M.J."/>
            <person name="He Y."/>
        </authorList>
    </citation>
    <scope>NUCLEOTIDE SEQUENCE [LARGE SCALE GENOMIC DNA]</scope>
    <source>
        <strain evidence="2">cv. XS01</strain>
    </source>
</reference>
<gene>
    <name evidence="1" type="ORF">F511_34414</name>
</gene>
<dbReference type="EMBL" id="KQ996159">
    <property type="protein sequence ID" value="KZV45414.1"/>
    <property type="molecule type" value="Genomic_DNA"/>
</dbReference>
<accession>A0A2Z7CLF2</accession>